<dbReference type="STRING" id="1963.AQJ27_15685"/>
<dbReference type="AlphaFoldDB" id="A0A250VAM1"/>
<name>A0A250VAM1_STROL</name>
<proteinExistence type="predicted"/>
<reference evidence="3" key="1">
    <citation type="submission" date="2017-05" db="EMBL/GenBank/DDBJ databases">
        <title>Streptomyces olivochromogenes NBRC 3561 whole genome shotgun sequence.</title>
        <authorList>
            <person name="Dohra H."/>
            <person name="Kodani S."/>
        </authorList>
    </citation>
    <scope>NUCLEOTIDE SEQUENCE [LARGE SCALE GENOMIC DNA]</scope>
    <source>
        <strain evidence="3">NBRC 3561</strain>
    </source>
</reference>
<sequence length="313" mass="34294">MLFRPTTEADQESVAAVIVDEPVGWIDADRYLDESKQGMYRPEWTWIAEDDGRIVGRSLWWGQQDSSHPVALDCLHVDPRLPDRAEVAAGLLTAALRAFADAGAPKPPLYNLTLPVGWRDTPAAVAAVEWRRRAAVAAGLTHEVERLRLQWTADVGLPASRGRLTFAAASDEEFLRLFRRIAVGSLDDETRRNIAVKGAEATARDEMDFYLGCPGRREWWRVAHTPDGQVAGLALPSATPYARNVGYLGVVPEFRGHGYVDDLLTEITRIHAESGAGLITATTDTGNAPMAAAFARAGYRTSEIRMLYSAPVA</sequence>
<dbReference type="SUPFAM" id="SSF55729">
    <property type="entry name" value="Acyl-CoA N-acyltransferases (Nat)"/>
    <property type="match status" value="1"/>
</dbReference>
<dbReference type="Proteomes" id="UP000217446">
    <property type="component" value="Unassembled WGS sequence"/>
</dbReference>
<gene>
    <name evidence="2" type="ORF">SO3561_02539</name>
</gene>
<dbReference type="GO" id="GO:0016747">
    <property type="term" value="F:acyltransferase activity, transferring groups other than amino-acyl groups"/>
    <property type="evidence" value="ECO:0007669"/>
    <property type="project" value="InterPro"/>
</dbReference>
<dbReference type="PROSITE" id="PS51186">
    <property type="entry name" value="GNAT"/>
    <property type="match status" value="1"/>
</dbReference>
<dbReference type="InterPro" id="IPR016181">
    <property type="entry name" value="Acyl_CoA_acyltransferase"/>
</dbReference>
<dbReference type="EMBL" id="BDQI01000004">
    <property type="protein sequence ID" value="GAX51040.1"/>
    <property type="molecule type" value="Genomic_DNA"/>
</dbReference>
<evidence type="ECO:0000259" key="1">
    <source>
        <dbReference type="PROSITE" id="PS51186"/>
    </source>
</evidence>
<comment type="caution">
    <text evidence="2">The sequence shown here is derived from an EMBL/GenBank/DDBJ whole genome shotgun (WGS) entry which is preliminary data.</text>
</comment>
<dbReference type="Gene3D" id="3.40.630.30">
    <property type="match status" value="1"/>
</dbReference>
<evidence type="ECO:0000313" key="2">
    <source>
        <dbReference type="EMBL" id="GAX51040.1"/>
    </source>
</evidence>
<dbReference type="InterPro" id="IPR000182">
    <property type="entry name" value="GNAT_dom"/>
</dbReference>
<dbReference type="Pfam" id="PF00583">
    <property type="entry name" value="Acetyltransf_1"/>
    <property type="match status" value="1"/>
</dbReference>
<feature type="domain" description="N-acetyltransferase" evidence="1">
    <location>
        <begin position="176"/>
        <end position="313"/>
    </location>
</feature>
<keyword evidence="3" id="KW-1185">Reference proteome</keyword>
<organism evidence="2 3">
    <name type="scientific">Streptomyces olivochromogenes</name>
    <dbReference type="NCBI Taxonomy" id="1963"/>
    <lineage>
        <taxon>Bacteria</taxon>
        <taxon>Bacillati</taxon>
        <taxon>Actinomycetota</taxon>
        <taxon>Actinomycetes</taxon>
        <taxon>Kitasatosporales</taxon>
        <taxon>Streptomycetaceae</taxon>
        <taxon>Streptomyces</taxon>
    </lineage>
</organism>
<keyword evidence="2" id="KW-0808">Transferase</keyword>
<accession>A0A250VAM1</accession>
<evidence type="ECO:0000313" key="3">
    <source>
        <dbReference type="Proteomes" id="UP000217446"/>
    </source>
</evidence>
<protein>
    <submittedName>
        <fullName evidence="2">N-acetyltransferase</fullName>
    </submittedName>
</protein>